<accession>G9EJ16</accession>
<organism evidence="1 2">
    <name type="scientific">Legionella drancourtii LLAP12</name>
    <dbReference type="NCBI Taxonomy" id="658187"/>
    <lineage>
        <taxon>Bacteria</taxon>
        <taxon>Pseudomonadati</taxon>
        <taxon>Pseudomonadota</taxon>
        <taxon>Gammaproteobacteria</taxon>
        <taxon>Legionellales</taxon>
        <taxon>Legionellaceae</taxon>
        <taxon>Legionella</taxon>
    </lineage>
</organism>
<evidence type="ECO:0000313" key="1">
    <source>
        <dbReference type="EMBL" id="EHL32582.1"/>
    </source>
</evidence>
<dbReference type="Proteomes" id="UP000002770">
    <property type="component" value="Unassembled WGS sequence"/>
</dbReference>
<name>G9EJ16_9GAMM</name>
<reference evidence="1 2" key="1">
    <citation type="journal article" date="2011" name="BMC Genomics">
        <title>Insight into cross-talk between intra-amoebal pathogens.</title>
        <authorList>
            <person name="Gimenez G."/>
            <person name="Bertelli C."/>
            <person name="Moliner C."/>
            <person name="Robert C."/>
            <person name="Raoult D."/>
            <person name="Fournier P.E."/>
            <person name="Greub G."/>
        </authorList>
    </citation>
    <scope>NUCLEOTIDE SEQUENCE [LARGE SCALE GENOMIC DNA]</scope>
    <source>
        <strain evidence="1 2">LLAP12</strain>
    </source>
</reference>
<dbReference type="STRING" id="658187.LDG_5173"/>
<proteinExistence type="predicted"/>
<gene>
    <name evidence="1" type="ORF">LDG_5173</name>
</gene>
<evidence type="ECO:0000313" key="2">
    <source>
        <dbReference type="Proteomes" id="UP000002770"/>
    </source>
</evidence>
<dbReference type="AlphaFoldDB" id="G9EJ16"/>
<dbReference type="EMBL" id="JH413796">
    <property type="protein sequence ID" value="EHL32582.1"/>
    <property type="molecule type" value="Genomic_DNA"/>
</dbReference>
<dbReference type="InParanoid" id="G9EJ16"/>
<protein>
    <submittedName>
        <fullName evidence="1">Uncharacterized protein</fullName>
    </submittedName>
</protein>
<keyword evidence="2" id="KW-1185">Reference proteome</keyword>
<sequence length="44" mass="4832">MIEQSHATRLLKIIIKIPLSNTNRFANLSLSITDESGAIPAKPQ</sequence>
<dbReference type="HOGENOM" id="CLU_3218046_0_0_6"/>